<dbReference type="Proteomes" id="UP000075243">
    <property type="component" value="Unassembled WGS sequence"/>
</dbReference>
<accession>A0A151QW88</accession>
<protein>
    <recommendedName>
        <fullName evidence="2">Retrotransposon gag domain-containing protein</fullName>
    </recommendedName>
</protein>
<dbReference type="PANTHER" id="PTHR35046">
    <property type="entry name" value="ZINC KNUCKLE (CCHC-TYPE) FAMILY PROTEIN"/>
    <property type="match status" value="1"/>
</dbReference>
<dbReference type="Gramene" id="C.cajan_43428.t">
    <property type="protein sequence ID" value="C.cajan_43428.t"/>
    <property type="gene ID" value="C.cajan_43428"/>
</dbReference>
<evidence type="ECO:0000313" key="3">
    <source>
        <dbReference type="EMBL" id="KYP34502.1"/>
    </source>
</evidence>
<dbReference type="PANTHER" id="PTHR35046:SF9">
    <property type="entry name" value="RNA-DIRECTED DNA POLYMERASE"/>
    <property type="match status" value="1"/>
</dbReference>
<keyword evidence="4" id="KW-1185">Reference proteome</keyword>
<dbReference type="SUPFAM" id="SSF56672">
    <property type="entry name" value="DNA/RNA polymerases"/>
    <property type="match status" value="1"/>
</dbReference>
<dbReference type="Pfam" id="PF03732">
    <property type="entry name" value="Retrotrans_gag"/>
    <property type="match status" value="1"/>
</dbReference>
<dbReference type="OMA" id="DNALTWW"/>
<feature type="region of interest" description="Disordered" evidence="1">
    <location>
        <begin position="175"/>
        <end position="216"/>
    </location>
</feature>
<dbReference type="EMBL" id="KQ484578">
    <property type="protein sequence ID" value="KYP34502.1"/>
    <property type="molecule type" value="Genomic_DNA"/>
</dbReference>
<sequence>MKVEQIFTCHLVGEERKVPLATLAFQGQAMYWWTTLVRERRLHNDPPIAYWNDLRSAMRRRHIPSYYSRELMDKLQRLQQKNLSVEEYRQKMKLYLMRVGIREEERLTIARFLSGLNFDIRDRVELFPYRDLDDLVQLCIRVEQQHLRKNSFKKDKTQSSSYVKKDYKREGQFSKYDSSKNFSKGQEKEKEKDKKVEKKEKKHKSSRKKKEEKPLPLEGIQQEENLKQTLLVEKPFYVLLFRGMLSCHNLNLESSSLPLGVSQLLKEFDDVFPSEGLMDLPPFRGIEHQIDFVPRASLPNRLAYRTNPQETKEIENQVQELLDKGWVKKSLSPVLCLYC</sequence>
<evidence type="ECO:0000256" key="1">
    <source>
        <dbReference type="SAM" id="MobiDB-lite"/>
    </source>
</evidence>
<feature type="domain" description="Retrotransposon gag" evidence="2">
    <location>
        <begin position="20"/>
        <end position="117"/>
    </location>
</feature>
<proteinExistence type="predicted"/>
<feature type="compositionally biased region" description="Basic and acidic residues" evidence="1">
    <location>
        <begin position="185"/>
        <end position="199"/>
    </location>
</feature>
<gene>
    <name evidence="3" type="ORF">KK1_044530</name>
</gene>
<reference evidence="3" key="1">
    <citation type="journal article" date="2012" name="Nat. Biotechnol.">
        <title>Draft genome sequence of pigeonpea (Cajanus cajan), an orphan legume crop of resource-poor farmers.</title>
        <authorList>
            <person name="Varshney R.K."/>
            <person name="Chen W."/>
            <person name="Li Y."/>
            <person name="Bharti A.K."/>
            <person name="Saxena R.K."/>
            <person name="Schlueter J.A."/>
            <person name="Donoghue M.T."/>
            <person name="Azam S."/>
            <person name="Fan G."/>
            <person name="Whaley A.M."/>
            <person name="Farmer A.D."/>
            <person name="Sheridan J."/>
            <person name="Iwata A."/>
            <person name="Tuteja R."/>
            <person name="Penmetsa R.V."/>
            <person name="Wu W."/>
            <person name="Upadhyaya H.D."/>
            <person name="Yang S.P."/>
            <person name="Shah T."/>
            <person name="Saxena K.B."/>
            <person name="Michael T."/>
            <person name="McCombie W.R."/>
            <person name="Yang B."/>
            <person name="Zhang G."/>
            <person name="Yang H."/>
            <person name="Wang J."/>
            <person name="Spillane C."/>
            <person name="Cook D.R."/>
            <person name="May G.D."/>
            <person name="Xu X."/>
            <person name="Jackson S.A."/>
        </authorList>
    </citation>
    <scope>NUCLEOTIDE SEQUENCE [LARGE SCALE GENOMIC DNA]</scope>
</reference>
<dbReference type="AlphaFoldDB" id="A0A151QW88"/>
<organism evidence="3 4">
    <name type="scientific">Cajanus cajan</name>
    <name type="common">Pigeon pea</name>
    <name type="synonym">Cajanus indicus</name>
    <dbReference type="NCBI Taxonomy" id="3821"/>
    <lineage>
        <taxon>Eukaryota</taxon>
        <taxon>Viridiplantae</taxon>
        <taxon>Streptophyta</taxon>
        <taxon>Embryophyta</taxon>
        <taxon>Tracheophyta</taxon>
        <taxon>Spermatophyta</taxon>
        <taxon>Magnoliopsida</taxon>
        <taxon>eudicotyledons</taxon>
        <taxon>Gunneridae</taxon>
        <taxon>Pentapetalae</taxon>
        <taxon>rosids</taxon>
        <taxon>fabids</taxon>
        <taxon>Fabales</taxon>
        <taxon>Fabaceae</taxon>
        <taxon>Papilionoideae</taxon>
        <taxon>50 kb inversion clade</taxon>
        <taxon>NPAAA clade</taxon>
        <taxon>indigoferoid/millettioid clade</taxon>
        <taxon>Phaseoleae</taxon>
        <taxon>Cajanus</taxon>
    </lineage>
</organism>
<name>A0A151QW88_CAJCA</name>
<dbReference type="Gene3D" id="3.10.10.10">
    <property type="entry name" value="HIV Type 1 Reverse Transcriptase, subunit A, domain 1"/>
    <property type="match status" value="1"/>
</dbReference>
<evidence type="ECO:0000313" key="4">
    <source>
        <dbReference type="Proteomes" id="UP000075243"/>
    </source>
</evidence>
<evidence type="ECO:0000259" key="2">
    <source>
        <dbReference type="Pfam" id="PF03732"/>
    </source>
</evidence>
<dbReference type="InterPro" id="IPR043502">
    <property type="entry name" value="DNA/RNA_pol_sf"/>
</dbReference>
<dbReference type="InterPro" id="IPR005162">
    <property type="entry name" value="Retrotrans_gag_dom"/>
</dbReference>